<protein>
    <submittedName>
        <fullName evidence="1">Uncharacterized protein</fullName>
    </submittedName>
</protein>
<dbReference type="EMBL" id="FAOZ01000002">
    <property type="protein sequence ID" value="CUU54353.1"/>
    <property type="molecule type" value="Genomic_DNA"/>
</dbReference>
<dbReference type="AlphaFoldDB" id="A0A0S4QFN3"/>
<accession>A0A0S4QFN3</accession>
<gene>
    <name evidence="1" type="ORF">Ga0074812_102363</name>
</gene>
<name>A0A0S4QFN3_9ACTN</name>
<organism evidence="1 2">
    <name type="scientific">Parafrankia irregularis</name>
    <dbReference type="NCBI Taxonomy" id="795642"/>
    <lineage>
        <taxon>Bacteria</taxon>
        <taxon>Bacillati</taxon>
        <taxon>Actinomycetota</taxon>
        <taxon>Actinomycetes</taxon>
        <taxon>Frankiales</taxon>
        <taxon>Frankiaceae</taxon>
        <taxon>Parafrankia</taxon>
    </lineage>
</organism>
<dbReference type="Proteomes" id="UP000198802">
    <property type="component" value="Unassembled WGS sequence"/>
</dbReference>
<keyword evidence="2" id="KW-1185">Reference proteome</keyword>
<proteinExistence type="predicted"/>
<reference evidence="2" key="1">
    <citation type="submission" date="2015-11" db="EMBL/GenBank/DDBJ databases">
        <authorList>
            <person name="Varghese N."/>
        </authorList>
    </citation>
    <scope>NUCLEOTIDE SEQUENCE [LARGE SCALE GENOMIC DNA]</scope>
    <source>
        <strain evidence="2">DSM 45899</strain>
    </source>
</reference>
<evidence type="ECO:0000313" key="2">
    <source>
        <dbReference type="Proteomes" id="UP000198802"/>
    </source>
</evidence>
<evidence type="ECO:0000313" key="1">
    <source>
        <dbReference type="EMBL" id="CUU54353.1"/>
    </source>
</evidence>
<sequence length="120" mass="12543">MVPAGRPLMPPVAGPGRGDDNLGVVTTTWMWEARAAEGRLADLEAWALGAVRGQEAEIYLGREASAGLVVILLHVGGGGPEADTVGPPLPDPPVGLVTGTVHAWQFERADSRLDRSDRLG</sequence>